<gene>
    <name evidence="2" type="ORF">LBBP_03056</name>
</gene>
<dbReference type="EMBL" id="CP012029">
    <property type="protein sequence ID" value="ALO27265.1"/>
    <property type="molecule type" value="Genomic_DNA"/>
</dbReference>
<proteinExistence type="predicted"/>
<dbReference type="AlphaFoldDB" id="A0A0S2IUE9"/>
<keyword evidence="1" id="KW-0812">Transmembrane</keyword>
<accession>A0A0S2IUE9</accession>
<protein>
    <submittedName>
        <fullName evidence="2">Uncharacterized protein</fullName>
    </submittedName>
</protein>
<sequence length="117" mass="13390">MSAFLKKIPYSNFGNKLIAIFFSYVRVVTLGRSYNQLGAIESELHPYKIYFPDYGKKVRRGIGNSRKIQVHTRLELLREMSPVVPCFQGCTLEMILALLFASVCNLCLGFYVLFVAR</sequence>
<evidence type="ECO:0000256" key="1">
    <source>
        <dbReference type="SAM" id="Phobius"/>
    </source>
</evidence>
<evidence type="ECO:0000313" key="3">
    <source>
        <dbReference type="Proteomes" id="UP000058857"/>
    </source>
</evidence>
<keyword evidence="1" id="KW-1133">Transmembrane helix</keyword>
<name>A0A0S2IUE9_LEPBO</name>
<feature type="transmembrane region" description="Helical" evidence="1">
    <location>
        <begin position="94"/>
        <end position="116"/>
    </location>
</feature>
<dbReference type="Proteomes" id="UP000058857">
    <property type="component" value="Chromosome 1"/>
</dbReference>
<organism evidence="2">
    <name type="scientific">Leptospira borgpetersenii serovar Ballum</name>
    <dbReference type="NCBI Taxonomy" id="280505"/>
    <lineage>
        <taxon>Bacteria</taxon>
        <taxon>Pseudomonadati</taxon>
        <taxon>Spirochaetota</taxon>
        <taxon>Spirochaetia</taxon>
        <taxon>Leptospirales</taxon>
        <taxon>Leptospiraceae</taxon>
        <taxon>Leptospira</taxon>
    </lineage>
</organism>
<reference evidence="2 3" key="1">
    <citation type="journal article" date="2015" name="PLoS Negl. Trop. Dis.">
        <title>Distribution of Plasmids in Distinct Leptospira Pathogenic Species.</title>
        <authorList>
            <person name="Wang Y."/>
            <person name="Zhuang X."/>
            <person name="Zhong Y."/>
            <person name="Zhang C."/>
            <person name="Zhang Y."/>
            <person name="Zeng L."/>
            <person name="Zhu Y."/>
            <person name="He P."/>
            <person name="Dong K."/>
            <person name="Pal U."/>
            <person name="Guo X."/>
            <person name="Qin J."/>
        </authorList>
    </citation>
    <scope>NUCLEOTIDE SEQUENCE [LARGE SCALE GENOMIC DNA]</scope>
    <source>
        <strain evidence="2 3">56604</strain>
    </source>
</reference>
<keyword evidence="1" id="KW-0472">Membrane</keyword>
<evidence type="ECO:0000313" key="2">
    <source>
        <dbReference type="EMBL" id="ALO27265.1"/>
    </source>
</evidence>